<accession>A0A1X7HJX9</accession>
<dbReference type="STRING" id="1313296.SAMN05661091_4058"/>
<reference evidence="1 2" key="1">
    <citation type="submission" date="2017-04" db="EMBL/GenBank/DDBJ databases">
        <authorList>
            <person name="Afonso C.L."/>
            <person name="Miller P.J."/>
            <person name="Scott M.A."/>
            <person name="Spackman E."/>
            <person name="Goraichik I."/>
            <person name="Dimitrov K.M."/>
            <person name="Suarez D.L."/>
            <person name="Swayne D.E."/>
        </authorList>
    </citation>
    <scope>NUCLEOTIDE SEQUENCE [LARGE SCALE GENOMIC DNA]</scope>
    <source>
        <strain evidence="1 2">N3/975</strain>
    </source>
</reference>
<evidence type="ECO:0000313" key="1">
    <source>
        <dbReference type="EMBL" id="SMF88006.1"/>
    </source>
</evidence>
<keyword evidence="2" id="KW-1185">Reference proteome</keyword>
<organism evidence="1 2">
    <name type="scientific">Paenibacillus uliginis N3/975</name>
    <dbReference type="NCBI Taxonomy" id="1313296"/>
    <lineage>
        <taxon>Bacteria</taxon>
        <taxon>Bacillati</taxon>
        <taxon>Bacillota</taxon>
        <taxon>Bacilli</taxon>
        <taxon>Bacillales</taxon>
        <taxon>Paenibacillaceae</taxon>
        <taxon>Paenibacillus</taxon>
    </lineage>
</organism>
<proteinExistence type="predicted"/>
<sequence length="149" mass="17366">MLKLCNCGQIMRMELRKLVYARKACICHVPVYACQNCSTYELMPLVKPDLLDYINSLGDVKSQTWVSFADIYEPVSVLREVLSSSSDSLQEFQQRYKAAFEDRVNMLLDLYRFAKMKDDSVWMDEIMTRLEKVNAFLQLKMENSDFCAS</sequence>
<gene>
    <name evidence="1" type="ORF">SAMN05661091_4058</name>
</gene>
<name>A0A1X7HJX9_9BACL</name>
<dbReference type="EMBL" id="LT840184">
    <property type="protein sequence ID" value="SMF88006.1"/>
    <property type="molecule type" value="Genomic_DNA"/>
</dbReference>
<dbReference type="AlphaFoldDB" id="A0A1X7HJX9"/>
<evidence type="ECO:0000313" key="2">
    <source>
        <dbReference type="Proteomes" id="UP000192940"/>
    </source>
</evidence>
<protein>
    <submittedName>
        <fullName evidence="1">Uncharacterized protein</fullName>
    </submittedName>
</protein>
<dbReference type="Proteomes" id="UP000192940">
    <property type="component" value="Chromosome I"/>
</dbReference>